<dbReference type="PANTHER" id="PTHR16301:SF20">
    <property type="entry name" value="IMPACT FAMILY MEMBER YIGZ"/>
    <property type="match status" value="1"/>
</dbReference>
<protein>
    <submittedName>
        <fullName evidence="3">YigZ family protein</fullName>
    </submittedName>
</protein>
<evidence type="ECO:0000313" key="4">
    <source>
        <dbReference type="Proteomes" id="UP001275440"/>
    </source>
</evidence>
<dbReference type="RefSeq" id="WP_072810527.1">
    <property type="nucleotide sequence ID" value="NZ_JAHWLX010000130.1"/>
</dbReference>
<dbReference type="Gene3D" id="3.30.230.30">
    <property type="entry name" value="Impact, N-terminal domain"/>
    <property type="match status" value="1"/>
</dbReference>
<evidence type="ECO:0000256" key="1">
    <source>
        <dbReference type="ARBA" id="ARBA00007665"/>
    </source>
</evidence>
<evidence type="ECO:0000259" key="2">
    <source>
        <dbReference type="Pfam" id="PF01205"/>
    </source>
</evidence>
<proteinExistence type="inferred from homology"/>
<comment type="caution">
    <text evidence="3">The sequence shown here is derived from an EMBL/GenBank/DDBJ whole genome shotgun (WGS) entry which is preliminary data.</text>
</comment>
<keyword evidence="4" id="KW-1185">Reference proteome</keyword>
<evidence type="ECO:0000313" key="3">
    <source>
        <dbReference type="EMBL" id="MDV2476574.1"/>
    </source>
</evidence>
<sequence>MPNTLVPGRDVVVETEVKHSRFLAALRRVESVADAAAFTDEQRRLYPDARHHCWAFVVGDEPASRAERSSDDGEPGGTAGVPMLQVLHHRDVVNVAVVVTRWFGGIKLGAGGLVRAYSGAVAVALDSATLVPRERREVFTLAVGHGNAGRVDAELRGRGVSVLGVSYEDRAVFTVAARDPEQLASVVASVTSGAGELESVGREWIDA</sequence>
<dbReference type="PROSITE" id="PS00910">
    <property type="entry name" value="UPF0029"/>
    <property type="match status" value="1"/>
</dbReference>
<dbReference type="InterPro" id="IPR023582">
    <property type="entry name" value="Impact"/>
</dbReference>
<accession>A0ABU3WRE7</accession>
<organism evidence="3 4">
    <name type="scientific">Rhodococcus zopfii</name>
    <dbReference type="NCBI Taxonomy" id="43772"/>
    <lineage>
        <taxon>Bacteria</taxon>
        <taxon>Bacillati</taxon>
        <taxon>Actinomycetota</taxon>
        <taxon>Actinomycetes</taxon>
        <taxon>Mycobacteriales</taxon>
        <taxon>Nocardiaceae</taxon>
        <taxon>Rhodococcus</taxon>
    </lineage>
</organism>
<comment type="similarity">
    <text evidence="1">Belongs to the IMPACT family.</text>
</comment>
<dbReference type="InterPro" id="IPR020569">
    <property type="entry name" value="UPF0029_Impact_CS"/>
</dbReference>
<dbReference type="PANTHER" id="PTHR16301">
    <property type="entry name" value="IMPACT-RELATED"/>
    <property type="match status" value="1"/>
</dbReference>
<name>A0ABU3WRE7_9NOCA</name>
<dbReference type="InterPro" id="IPR036956">
    <property type="entry name" value="Impact_N_sf"/>
</dbReference>
<dbReference type="InterPro" id="IPR020568">
    <property type="entry name" value="Ribosomal_Su5_D2-typ_SF"/>
</dbReference>
<dbReference type="Proteomes" id="UP001275440">
    <property type="component" value="Unassembled WGS sequence"/>
</dbReference>
<dbReference type="SUPFAM" id="SSF54211">
    <property type="entry name" value="Ribosomal protein S5 domain 2-like"/>
    <property type="match status" value="1"/>
</dbReference>
<dbReference type="Pfam" id="PF01205">
    <property type="entry name" value="Impact_N"/>
    <property type="match status" value="1"/>
</dbReference>
<dbReference type="EMBL" id="WBMO01000001">
    <property type="protein sequence ID" value="MDV2476574.1"/>
    <property type="molecule type" value="Genomic_DNA"/>
</dbReference>
<reference evidence="3 4" key="1">
    <citation type="submission" date="2019-10" db="EMBL/GenBank/DDBJ databases">
        <title>Draft Genome Assembly of Rhodococcus zopfii DSM44189.</title>
        <authorList>
            <person name="Sutton J.M."/>
            <person name="Akob D.M."/>
            <person name="Bushman T.J."/>
        </authorList>
    </citation>
    <scope>NUCLEOTIDE SEQUENCE [LARGE SCALE GENOMIC DNA]</scope>
    <source>
        <strain evidence="3 4">DSM 44189</strain>
    </source>
</reference>
<feature type="domain" description="Impact N-terminal" evidence="2">
    <location>
        <begin position="18"/>
        <end position="124"/>
    </location>
</feature>
<dbReference type="InterPro" id="IPR001498">
    <property type="entry name" value="Impact_N"/>
</dbReference>
<gene>
    <name evidence="3" type="ORF">F8M49_16835</name>
</gene>